<proteinExistence type="inferred from homology"/>
<dbReference type="InterPro" id="IPR006076">
    <property type="entry name" value="FAD-dep_OxRdtase"/>
</dbReference>
<evidence type="ECO:0000259" key="3">
    <source>
        <dbReference type="Pfam" id="PF01266"/>
    </source>
</evidence>
<dbReference type="Proteomes" id="UP001368500">
    <property type="component" value="Unassembled WGS sequence"/>
</dbReference>
<protein>
    <submittedName>
        <fullName evidence="4">FAD-dependent oxidoreductase</fullName>
    </submittedName>
</protein>
<dbReference type="PANTHER" id="PTHR13847:SF280">
    <property type="entry name" value="D-AMINO ACID DEHYDROGENASE"/>
    <property type="match status" value="1"/>
</dbReference>
<gene>
    <name evidence="4" type="ORF">AACH11_15155</name>
</gene>
<dbReference type="EMBL" id="JBBUTF010000013">
    <property type="protein sequence ID" value="MEK8027300.1"/>
    <property type="molecule type" value="Genomic_DNA"/>
</dbReference>
<dbReference type="RefSeq" id="WP_341375074.1">
    <property type="nucleotide sequence ID" value="NZ_JBBUTF010000013.1"/>
</dbReference>
<feature type="domain" description="FAD dependent oxidoreductase" evidence="3">
    <location>
        <begin position="2"/>
        <end position="411"/>
    </location>
</feature>
<comment type="caution">
    <text evidence="4">The sequence shown here is derived from an EMBL/GenBank/DDBJ whole genome shotgun (WGS) entry which is preliminary data.</text>
</comment>
<keyword evidence="2" id="KW-0560">Oxidoreductase</keyword>
<evidence type="ECO:0000256" key="2">
    <source>
        <dbReference type="ARBA" id="ARBA00023002"/>
    </source>
</evidence>
<name>A0ABU9BE76_9BURK</name>
<evidence type="ECO:0000313" key="5">
    <source>
        <dbReference type="Proteomes" id="UP001368500"/>
    </source>
</evidence>
<evidence type="ECO:0000313" key="4">
    <source>
        <dbReference type="EMBL" id="MEK8027300.1"/>
    </source>
</evidence>
<dbReference type="InterPro" id="IPR036188">
    <property type="entry name" value="FAD/NAD-bd_sf"/>
</dbReference>
<keyword evidence="5" id="KW-1185">Reference proteome</keyword>
<dbReference type="PANTHER" id="PTHR13847">
    <property type="entry name" value="SARCOSINE DEHYDROGENASE-RELATED"/>
    <property type="match status" value="1"/>
</dbReference>
<dbReference type="Gene3D" id="3.30.9.10">
    <property type="entry name" value="D-Amino Acid Oxidase, subunit A, domain 2"/>
    <property type="match status" value="1"/>
</dbReference>
<comment type="similarity">
    <text evidence="1">Belongs to the DadA oxidoreductase family.</text>
</comment>
<evidence type="ECO:0000256" key="1">
    <source>
        <dbReference type="ARBA" id="ARBA00009410"/>
    </source>
</evidence>
<accession>A0ABU9BE76</accession>
<sequence>MRVAVIGAGIVGVTTAFELAADGHAVDVLERRASVAEEASFGHGGLVAPGWQGVGLLPGAPLAAWRQWLGLGLGAAALLRRGRPGAVPARWRRRWIGAGQPAAQLGRLQTLLPLARYSQHRLLTLEQELRLEHEGRRGCLVLLRQPQELQAAQPLLHLLQAEGLDAVTLDADQARQAEPGLNPRTPLHAAIWLRGAQSGNGRQFAQGLRLQARQRGAAFRFHRQVLSLQTEGSGWRVRHAAVAPQGLVDPEDGRYDAVVVCAAQGAGELLAPLGWQPPLMGLHGWSLTVPLRILEGHPDLGPRGAAFDERDRITLTRLGQRVRVAGGAVLGARPAAEPPPPLLRRLYGVLHDWYPGATHTAQAQLWQGSRTQTPDGLPLVGATPAPGLWLNLGHGCSGWALAAGAARALADQIGGRPSAVDLPTLEAARLR</sequence>
<reference evidence="4 5" key="1">
    <citation type="submission" date="2024-04" db="EMBL/GenBank/DDBJ databases">
        <title>Novel species of the genus Ideonella isolated from streams.</title>
        <authorList>
            <person name="Lu H."/>
        </authorList>
    </citation>
    <scope>NUCLEOTIDE SEQUENCE [LARGE SCALE GENOMIC DNA]</scope>
    <source>
        <strain evidence="4 5">BYS139W</strain>
    </source>
</reference>
<dbReference type="Pfam" id="PF01266">
    <property type="entry name" value="DAO"/>
    <property type="match status" value="1"/>
</dbReference>
<dbReference type="Gene3D" id="3.50.50.60">
    <property type="entry name" value="FAD/NAD(P)-binding domain"/>
    <property type="match status" value="2"/>
</dbReference>
<organism evidence="4 5">
    <name type="scientific">Pseudaquabacterium rugosum</name>
    <dbReference type="NCBI Taxonomy" id="2984194"/>
    <lineage>
        <taxon>Bacteria</taxon>
        <taxon>Pseudomonadati</taxon>
        <taxon>Pseudomonadota</taxon>
        <taxon>Betaproteobacteria</taxon>
        <taxon>Burkholderiales</taxon>
        <taxon>Sphaerotilaceae</taxon>
        <taxon>Pseudaquabacterium</taxon>
    </lineage>
</organism>
<dbReference type="SUPFAM" id="SSF51905">
    <property type="entry name" value="FAD/NAD(P)-binding domain"/>
    <property type="match status" value="1"/>
</dbReference>